<dbReference type="EMBL" id="RIBZ01000030">
    <property type="protein sequence ID" value="RNG38035.1"/>
    <property type="molecule type" value="Genomic_DNA"/>
</dbReference>
<dbReference type="Proteomes" id="UP000275401">
    <property type="component" value="Unassembled WGS sequence"/>
</dbReference>
<sequence>MGLVAAGLTAAVVVLGVLAVGVRAGLRRGDRDRAARGRIASAAARHDTVLEQYGAHLVDFVGALERPALNDPSVAETERFDRARIDARM</sequence>
<protein>
    <recommendedName>
        <fullName evidence="3">Histidine kinase</fullName>
    </recommendedName>
</protein>
<evidence type="ECO:0008006" key="3">
    <source>
        <dbReference type="Google" id="ProtNLM"/>
    </source>
</evidence>
<evidence type="ECO:0000313" key="1">
    <source>
        <dbReference type="EMBL" id="RNG38035.1"/>
    </source>
</evidence>
<proteinExistence type="predicted"/>
<dbReference type="RefSeq" id="WP_123098304.1">
    <property type="nucleotide sequence ID" value="NZ_RIBZ01000030.1"/>
</dbReference>
<name>A0A3M8XB51_9ACTN</name>
<keyword evidence="2" id="KW-1185">Reference proteome</keyword>
<evidence type="ECO:0000313" key="2">
    <source>
        <dbReference type="Proteomes" id="UP000275401"/>
    </source>
</evidence>
<dbReference type="AlphaFoldDB" id="A0A3M8XB51"/>
<comment type="caution">
    <text evidence="1">The sequence shown here is derived from an EMBL/GenBank/DDBJ whole genome shotgun (WGS) entry which is preliminary data.</text>
</comment>
<accession>A0A3M8XB51</accession>
<gene>
    <name evidence="1" type="ORF">EEJ42_01975</name>
</gene>
<organism evidence="1 2">
    <name type="scientific">Streptomyces botrytidirepellens</name>
    <dbReference type="NCBI Taxonomy" id="2486417"/>
    <lineage>
        <taxon>Bacteria</taxon>
        <taxon>Bacillati</taxon>
        <taxon>Actinomycetota</taxon>
        <taxon>Actinomycetes</taxon>
        <taxon>Kitasatosporales</taxon>
        <taxon>Streptomycetaceae</taxon>
        <taxon>Streptomyces</taxon>
    </lineage>
</organism>
<reference evidence="1 2" key="1">
    <citation type="submission" date="2018-11" db="EMBL/GenBank/DDBJ databases">
        <title>The Potential of Streptomyces as Biocontrol Agents against the Tomato grey mould, Botrytis cinerea (Gray mold) Frontiers in Microbiology.</title>
        <authorList>
            <person name="Li D."/>
        </authorList>
    </citation>
    <scope>NUCLEOTIDE SEQUENCE [LARGE SCALE GENOMIC DNA]</scope>
    <source>
        <strain evidence="1 2">NEAU-LD23</strain>
    </source>
</reference>